<protein>
    <submittedName>
        <fullName evidence="2">UrcA family protein</fullName>
    </submittedName>
</protein>
<comment type="caution">
    <text evidence="2">The sequence shown here is derived from an EMBL/GenBank/DDBJ whole genome shotgun (WGS) entry which is preliminary data.</text>
</comment>
<name>A0ABT0B5Y7_9SPHN</name>
<organism evidence="2 3">
    <name type="scientific">Novosphingobium album</name>
    <name type="common">ex Hu et al. 2023</name>
    <dbReference type="NCBI Taxonomy" id="2930093"/>
    <lineage>
        <taxon>Bacteria</taxon>
        <taxon>Pseudomonadati</taxon>
        <taxon>Pseudomonadota</taxon>
        <taxon>Alphaproteobacteria</taxon>
        <taxon>Sphingomonadales</taxon>
        <taxon>Sphingomonadaceae</taxon>
        <taxon>Novosphingobium</taxon>
    </lineage>
</organism>
<gene>
    <name evidence="2" type="ORF">MTR64_17070</name>
</gene>
<proteinExistence type="predicted"/>
<evidence type="ECO:0000313" key="3">
    <source>
        <dbReference type="Proteomes" id="UP001162880"/>
    </source>
</evidence>
<sequence length="108" mass="11736">MIKPAIILLAAITAFAGLAPTQAMSRIQRTAVVKYTDLDLQKASQVAVLNRRLQDAVSKVCGKLGMPGPKGFNDWYRCVSEARQTADTGRELALANAHTPKRSVIIEQ</sequence>
<dbReference type="EMBL" id="JALHLE010000031">
    <property type="protein sequence ID" value="MCJ2180286.1"/>
    <property type="molecule type" value="Genomic_DNA"/>
</dbReference>
<accession>A0ABT0B5Y7</accession>
<dbReference type="Proteomes" id="UP001162880">
    <property type="component" value="Unassembled WGS sequence"/>
</dbReference>
<dbReference type="InterPro" id="IPR030972">
    <property type="entry name" value="UrcA_uranyl"/>
</dbReference>
<keyword evidence="3" id="KW-1185">Reference proteome</keyword>
<reference evidence="2" key="1">
    <citation type="submission" date="2022-03" db="EMBL/GenBank/DDBJ databases">
        <title>Identification of a novel bacterium isolated from mangrove sediments.</title>
        <authorList>
            <person name="Pan X."/>
        </authorList>
    </citation>
    <scope>NUCLEOTIDE SEQUENCE</scope>
    <source>
        <strain evidence="2">B2580</strain>
    </source>
</reference>
<evidence type="ECO:0000256" key="1">
    <source>
        <dbReference type="SAM" id="SignalP"/>
    </source>
</evidence>
<evidence type="ECO:0000313" key="2">
    <source>
        <dbReference type="EMBL" id="MCJ2180286.1"/>
    </source>
</evidence>
<feature type="chain" id="PRO_5047096258" evidence="1">
    <location>
        <begin position="17"/>
        <end position="108"/>
    </location>
</feature>
<dbReference type="RefSeq" id="WP_243995718.1">
    <property type="nucleotide sequence ID" value="NZ_JALHLE010000031.1"/>
</dbReference>
<dbReference type="NCBIfam" id="TIGR04433">
    <property type="entry name" value="UrcA_uranyl"/>
    <property type="match status" value="1"/>
</dbReference>
<feature type="signal peptide" evidence="1">
    <location>
        <begin position="1"/>
        <end position="16"/>
    </location>
</feature>
<keyword evidence="1" id="KW-0732">Signal</keyword>